<reference evidence="3 4" key="1">
    <citation type="submission" date="2023-01" db="EMBL/GenBank/DDBJ databases">
        <title>Analysis of 21 Apiospora genomes using comparative genomics revels a genus with tremendous synthesis potential of carbohydrate active enzymes and secondary metabolites.</title>
        <authorList>
            <person name="Sorensen T."/>
        </authorList>
    </citation>
    <scope>NUCLEOTIDE SEQUENCE [LARGE SCALE GENOMIC DNA]</scope>
    <source>
        <strain evidence="3 4">CBS 33761</strain>
    </source>
</reference>
<gene>
    <name evidence="3" type="ORF">PG993_005776</name>
</gene>
<dbReference type="Gene3D" id="3.90.1200.10">
    <property type="match status" value="1"/>
</dbReference>
<evidence type="ECO:0000313" key="4">
    <source>
        <dbReference type="Proteomes" id="UP001444661"/>
    </source>
</evidence>
<keyword evidence="4" id="KW-1185">Reference proteome</keyword>
<dbReference type="SUPFAM" id="SSF56112">
    <property type="entry name" value="Protein kinase-like (PK-like)"/>
    <property type="match status" value="1"/>
</dbReference>
<dbReference type="EC" id="2.7.1.172" evidence="1"/>
<dbReference type="Pfam" id="PF03881">
    <property type="entry name" value="Fructosamin_kin"/>
    <property type="match status" value="1"/>
</dbReference>
<comment type="catalytic activity">
    <reaction evidence="2">
        <text>N(6)-D-ribulosyl-L-lysyl-[protein] + ATP = N(6)-(3-O-phospho-D-ribulosyl)-L-lysyl-[protein] + ADP + H(+)</text>
        <dbReference type="Rhea" id="RHEA:48432"/>
        <dbReference type="Rhea" id="RHEA-COMP:12103"/>
        <dbReference type="Rhea" id="RHEA-COMP:12104"/>
        <dbReference type="ChEBI" id="CHEBI:15378"/>
        <dbReference type="ChEBI" id="CHEBI:30616"/>
        <dbReference type="ChEBI" id="CHEBI:90418"/>
        <dbReference type="ChEBI" id="CHEBI:90420"/>
        <dbReference type="ChEBI" id="CHEBI:456216"/>
        <dbReference type="EC" id="2.7.1.172"/>
    </reaction>
    <physiologicalReaction direction="left-to-right" evidence="2">
        <dbReference type="Rhea" id="RHEA:48433"/>
    </physiologicalReaction>
</comment>
<protein>
    <recommendedName>
        <fullName evidence="1">protein-ribulosamine 3-kinase</fullName>
        <ecNumber evidence="1">2.7.1.172</ecNumber>
    </recommendedName>
</protein>
<dbReference type="Proteomes" id="UP001444661">
    <property type="component" value="Unassembled WGS sequence"/>
</dbReference>
<proteinExistence type="predicted"/>
<sequence length="347" mass="39401">MENEHTEHTIEIDVPVEAIQTVDPAVVEKLPPGSQVEGISPHGASFWTRTARIDTTLDGAKHRVSLTVPTTCFGDRGRKMVSSEYHCMNKIYAAVPDLVPKTIAWGSYSDIPDVHFFLAEFRPMKDGLPDIGRFPSKIAELHRSATSPDGKFGFDVMTFHGNTAIEHGWSNTWEEYFARTTKALFELEQQARGPNEDIRELMVPFFSKVVPRLLRPMETGGRSIRPSLIHGDLWHGNASTDGATGRPIIFDAASFYAHNEYELGVWRQPWNEIKTPYRMRYHEHFPKSQPEEDYDDRNILYATRVNILDSILYKEDPSYREMLISGMKDLVGKFPGGLEEWDAAQSA</sequence>
<evidence type="ECO:0000256" key="1">
    <source>
        <dbReference type="ARBA" id="ARBA00011961"/>
    </source>
</evidence>
<evidence type="ECO:0000256" key="2">
    <source>
        <dbReference type="ARBA" id="ARBA00048655"/>
    </source>
</evidence>
<dbReference type="InterPro" id="IPR016477">
    <property type="entry name" value="Fructo-/Ketosamine-3-kinase"/>
</dbReference>
<dbReference type="EMBL" id="JAQQWK010000004">
    <property type="protein sequence ID" value="KAK8043346.1"/>
    <property type="molecule type" value="Genomic_DNA"/>
</dbReference>
<accession>A0ABR1T9R4</accession>
<dbReference type="PANTHER" id="PTHR12149">
    <property type="entry name" value="FRUCTOSAMINE 3 KINASE-RELATED PROTEIN"/>
    <property type="match status" value="1"/>
</dbReference>
<organism evidence="3 4">
    <name type="scientific">Apiospora rasikravindrae</name>
    <dbReference type="NCBI Taxonomy" id="990691"/>
    <lineage>
        <taxon>Eukaryota</taxon>
        <taxon>Fungi</taxon>
        <taxon>Dikarya</taxon>
        <taxon>Ascomycota</taxon>
        <taxon>Pezizomycotina</taxon>
        <taxon>Sordariomycetes</taxon>
        <taxon>Xylariomycetidae</taxon>
        <taxon>Amphisphaeriales</taxon>
        <taxon>Apiosporaceae</taxon>
        <taxon>Apiospora</taxon>
    </lineage>
</organism>
<evidence type="ECO:0000313" key="3">
    <source>
        <dbReference type="EMBL" id="KAK8043346.1"/>
    </source>
</evidence>
<dbReference type="PANTHER" id="PTHR12149:SF8">
    <property type="entry name" value="PROTEIN-RIBULOSAMINE 3-KINASE"/>
    <property type="match status" value="1"/>
</dbReference>
<dbReference type="InterPro" id="IPR011009">
    <property type="entry name" value="Kinase-like_dom_sf"/>
</dbReference>
<name>A0ABR1T9R4_9PEZI</name>
<feature type="non-terminal residue" evidence="3">
    <location>
        <position position="347"/>
    </location>
</feature>
<comment type="caution">
    <text evidence="3">The sequence shown here is derived from an EMBL/GenBank/DDBJ whole genome shotgun (WGS) entry which is preliminary data.</text>
</comment>